<evidence type="ECO:0000256" key="2">
    <source>
        <dbReference type="ARBA" id="ARBA00023002"/>
    </source>
</evidence>
<evidence type="ECO:0000256" key="5">
    <source>
        <dbReference type="SAM" id="Phobius"/>
    </source>
</evidence>
<evidence type="ECO:0000313" key="8">
    <source>
        <dbReference type="Proteomes" id="UP000518188"/>
    </source>
</evidence>
<comment type="caution">
    <text evidence="7">The sequence shown here is derived from an EMBL/GenBank/DDBJ whole genome shotgun (WGS) entry which is preliminary data.</text>
</comment>
<protein>
    <submittedName>
        <fullName evidence="7">NAD(P)-dependent oxidoreductase</fullName>
    </submittedName>
</protein>
<keyword evidence="5" id="KW-0472">Membrane</keyword>
<feature type="transmembrane region" description="Helical" evidence="5">
    <location>
        <begin position="65"/>
        <end position="87"/>
    </location>
</feature>
<dbReference type="EMBL" id="JAAXPJ010000017">
    <property type="protein sequence ID" value="NKZ15347.1"/>
    <property type="molecule type" value="Genomic_DNA"/>
</dbReference>
<dbReference type="PANTHER" id="PTHR43103:SF5">
    <property type="entry name" value="4-EPIMERASE, PUTATIVE (AFU_ORTHOLOGUE AFUA_7G00360)-RELATED"/>
    <property type="match status" value="1"/>
</dbReference>
<evidence type="ECO:0000259" key="6">
    <source>
        <dbReference type="Pfam" id="PF01370"/>
    </source>
</evidence>
<reference evidence="7 8" key="1">
    <citation type="submission" date="2020-04" db="EMBL/GenBank/DDBJ databases">
        <title>MicrobeNet Type strains.</title>
        <authorList>
            <person name="Nicholson A.C."/>
        </authorList>
    </citation>
    <scope>NUCLEOTIDE SEQUENCE [LARGE SCALE GENOMIC DNA]</scope>
    <source>
        <strain evidence="7 8">ATCC 700731</strain>
    </source>
</reference>
<accession>A0A7X6MUW5</accession>
<evidence type="ECO:0000256" key="3">
    <source>
        <dbReference type="ARBA" id="ARBA00023027"/>
    </source>
</evidence>
<name>A0A7X6MUW5_9MYCO</name>
<keyword evidence="5" id="KW-0812">Transmembrane</keyword>
<dbReference type="Proteomes" id="UP000518188">
    <property type="component" value="Unassembled WGS sequence"/>
</dbReference>
<organism evidence="7 8">
    <name type="scientific">Mycolicibacterium septicum DSM 44393</name>
    <dbReference type="NCBI Taxonomy" id="1341646"/>
    <lineage>
        <taxon>Bacteria</taxon>
        <taxon>Bacillati</taxon>
        <taxon>Actinomycetota</taxon>
        <taxon>Actinomycetes</taxon>
        <taxon>Mycobacteriales</taxon>
        <taxon>Mycobacteriaceae</taxon>
        <taxon>Mycolicibacterium</taxon>
    </lineage>
</organism>
<dbReference type="InterPro" id="IPR001509">
    <property type="entry name" value="Epimerase_deHydtase"/>
</dbReference>
<keyword evidence="5" id="KW-1133">Transmembrane helix</keyword>
<sequence length="369" mass="39133">MSDAVLVTGAFGLVGSAVVKTLAAGGRTVVATDLDVPGNRKAAAALPASVEVRWADLTDAAAVDALVAAVAPAAIIHLAAIIPPFCYMRRGLARKVNVEATASLLRAAEAQPTPPRFVQASSIAVYGARNPHHIDDVLTPDTPVNPSDIYGAHKVEAEGLVRASKLDWLILRLGGVMSSEFSLGIDVDLISFESVLPADGRLQTVDVRDVAAAFVAATTVPTETANHEVLLIGGDAETHRHIQSAVGSQAAAAMGIKGGLPIGRPGNPDDDTAWFATDWMDTRRSQEALGFQHHSWPQLLADTRANAGFKRFPIGLAAPLIRAFLRSKSAYKDYPGQLADPWNAIDKKWGDHRADERSREEHDTDGSQA</sequence>
<dbReference type="PANTHER" id="PTHR43103">
    <property type="entry name" value="NUCLEOSIDE-DIPHOSPHATE-SUGAR EPIMERASE"/>
    <property type="match status" value="1"/>
</dbReference>
<dbReference type="SUPFAM" id="SSF51735">
    <property type="entry name" value="NAD(P)-binding Rossmann-fold domains"/>
    <property type="match status" value="1"/>
</dbReference>
<feature type="region of interest" description="Disordered" evidence="4">
    <location>
        <begin position="350"/>
        <end position="369"/>
    </location>
</feature>
<evidence type="ECO:0000256" key="1">
    <source>
        <dbReference type="ARBA" id="ARBA00007637"/>
    </source>
</evidence>
<evidence type="ECO:0000313" key="7">
    <source>
        <dbReference type="EMBL" id="NKZ15347.1"/>
    </source>
</evidence>
<dbReference type="GO" id="GO:0016491">
    <property type="term" value="F:oxidoreductase activity"/>
    <property type="evidence" value="ECO:0007669"/>
    <property type="project" value="UniProtKB-KW"/>
</dbReference>
<dbReference type="InterPro" id="IPR036291">
    <property type="entry name" value="NAD(P)-bd_dom_sf"/>
</dbReference>
<keyword evidence="3" id="KW-0520">NAD</keyword>
<keyword evidence="2" id="KW-0560">Oxidoreductase</keyword>
<feature type="domain" description="NAD-dependent epimerase/dehydratase" evidence="6">
    <location>
        <begin position="5"/>
        <end position="232"/>
    </location>
</feature>
<dbReference type="Pfam" id="PF01370">
    <property type="entry name" value="Epimerase"/>
    <property type="match status" value="1"/>
</dbReference>
<gene>
    <name evidence="7" type="ORF">HGA11_30685</name>
</gene>
<evidence type="ECO:0000256" key="4">
    <source>
        <dbReference type="SAM" id="MobiDB-lite"/>
    </source>
</evidence>
<dbReference type="RefSeq" id="WP_044519928.1">
    <property type="nucleotide sequence ID" value="NZ_HG322952.1"/>
</dbReference>
<proteinExistence type="inferred from homology"/>
<comment type="similarity">
    <text evidence="1">Belongs to the NAD(P)-dependent epimerase/dehydratase family.</text>
</comment>
<dbReference type="AlphaFoldDB" id="A0A7X6MUW5"/>
<dbReference type="Gene3D" id="3.40.50.720">
    <property type="entry name" value="NAD(P)-binding Rossmann-like Domain"/>
    <property type="match status" value="1"/>
</dbReference>